<sequence>MVESRGDRPCRDRSDRLDCPGIAQLLKRYLKAIGNALSPHPSSLCESLSSALNLLK</sequence>
<reference evidence="1 2" key="1">
    <citation type="submission" date="2021-03" db="EMBL/GenBank/DDBJ databases">
        <title>Metabolic Capacity of the Antarctic Cyanobacterium Phormidium pseudopriestleyi that Sustains Oxygenic Photosynthesis in the Presence of Hydrogen Sulfide.</title>
        <authorList>
            <person name="Lumian J.E."/>
            <person name="Jungblut A.D."/>
            <person name="Dillon M.L."/>
            <person name="Hawes I."/>
            <person name="Doran P.T."/>
            <person name="Mackey T.J."/>
            <person name="Dick G.J."/>
            <person name="Grettenberger C.L."/>
            <person name="Sumner D.Y."/>
        </authorList>
    </citation>
    <scope>NUCLEOTIDE SEQUENCE [LARGE SCALE GENOMIC DNA]</scope>
    <source>
        <strain evidence="1 2">FRX01</strain>
    </source>
</reference>
<gene>
    <name evidence="1" type="ORF">J0895_05815</name>
</gene>
<comment type="caution">
    <text evidence="1">The sequence shown here is derived from an EMBL/GenBank/DDBJ whole genome shotgun (WGS) entry which is preliminary data.</text>
</comment>
<evidence type="ECO:0000313" key="2">
    <source>
        <dbReference type="Proteomes" id="UP000664844"/>
    </source>
</evidence>
<proteinExistence type="predicted"/>
<dbReference type="Proteomes" id="UP000664844">
    <property type="component" value="Unassembled WGS sequence"/>
</dbReference>
<organism evidence="1 2">
    <name type="scientific">Phormidium pseudopriestleyi FRX01</name>
    <dbReference type="NCBI Taxonomy" id="1759528"/>
    <lineage>
        <taxon>Bacteria</taxon>
        <taxon>Bacillati</taxon>
        <taxon>Cyanobacteriota</taxon>
        <taxon>Cyanophyceae</taxon>
        <taxon>Oscillatoriophycideae</taxon>
        <taxon>Oscillatoriales</taxon>
        <taxon>Oscillatoriaceae</taxon>
        <taxon>Phormidium</taxon>
    </lineage>
</organism>
<keyword evidence="2" id="KW-1185">Reference proteome</keyword>
<dbReference type="RefSeq" id="WP_207087170.1">
    <property type="nucleotide sequence ID" value="NZ_JAFLQW010000157.1"/>
</dbReference>
<dbReference type="EMBL" id="JAFLQW010000157">
    <property type="protein sequence ID" value="MBO0348626.1"/>
    <property type="molecule type" value="Genomic_DNA"/>
</dbReference>
<name>A0ABS3FPS5_9CYAN</name>
<evidence type="ECO:0000313" key="1">
    <source>
        <dbReference type="EMBL" id="MBO0348626.1"/>
    </source>
</evidence>
<protein>
    <submittedName>
        <fullName evidence="1">Uncharacterized protein</fullName>
    </submittedName>
</protein>
<accession>A0ABS3FPS5</accession>